<dbReference type="EMBL" id="JACHMW010000001">
    <property type="protein sequence ID" value="MBB5849013.1"/>
    <property type="molecule type" value="Genomic_DNA"/>
</dbReference>
<accession>A0A4Y8ZJN6</accession>
<sequence length="78" mass="8447">MPSGTDTSARAAHLDRQLTLQDAADLLGTSPSSVRRMIARGDLRAYRYGPRIIRIDPADLRAMRQPVTSLAELRGGAA</sequence>
<proteinExistence type="predicted"/>
<reference evidence="2 3" key="1">
    <citation type="submission" date="2020-08" db="EMBL/GenBank/DDBJ databases">
        <title>Sequencing the genomes of 1000 actinobacteria strains.</title>
        <authorList>
            <person name="Klenk H.-P."/>
        </authorList>
    </citation>
    <scope>NUCLEOTIDE SEQUENCE [LARGE SCALE GENOMIC DNA]</scope>
    <source>
        <strain evidence="2 3">DSM 17945</strain>
    </source>
</reference>
<dbReference type="GO" id="GO:0003677">
    <property type="term" value="F:DNA binding"/>
    <property type="evidence" value="ECO:0007669"/>
    <property type="project" value="InterPro"/>
</dbReference>
<keyword evidence="3" id="KW-1185">Reference proteome</keyword>
<evidence type="ECO:0000313" key="2">
    <source>
        <dbReference type="EMBL" id="MBB5849013.1"/>
    </source>
</evidence>
<dbReference type="RefSeq" id="WP_184172364.1">
    <property type="nucleotide sequence ID" value="NZ_BAABAG010000013.1"/>
</dbReference>
<dbReference type="Pfam" id="PF12728">
    <property type="entry name" value="HTH_17"/>
    <property type="match status" value="1"/>
</dbReference>
<dbReference type="InterPro" id="IPR010093">
    <property type="entry name" value="SinI_DNA-bd"/>
</dbReference>
<name>A0A4Y8ZJN6_9MICC</name>
<dbReference type="InterPro" id="IPR041657">
    <property type="entry name" value="HTH_17"/>
</dbReference>
<protein>
    <submittedName>
        <fullName evidence="2">Excisionase family DNA binding protein</fullName>
    </submittedName>
</protein>
<dbReference type="Proteomes" id="UP000567246">
    <property type="component" value="Unassembled WGS sequence"/>
</dbReference>
<organism evidence="2 3">
    <name type="scientific">Micrococcus endophyticus</name>
    <dbReference type="NCBI Taxonomy" id="455343"/>
    <lineage>
        <taxon>Bacteria</taxon>
        <taxon>Bacillati</taxon>
        <taxon>Actinomycetota</taxon>
        <taxon>Actinomycetes</taxon>
        <taxon>Micrococcales</taxon>
        <taxon>Micrococcaceae</taxon>
        <taxon>Micrococcus</taxon>
    </lineage>
</organism>
<comment type="caution">
    <text evidence="2">The sequence shown here is derived from an EMBL/GenBank/DDBJ whole genome shotgun (WGS) entry which is preliminary data.</text>
</comment>
<dbReference type="NCBIfam" id="TIGR01764">
    <property type="entry name" value="excise"/>
    <property type="match status" value="1"/>
</dbReference>
<dbReference type="InterPro" id="IPR009061">
    <property type="entry name" value="DNA-bd_dom_put_sf"/>
</dbReference>
<dbReference type="AlphaFoldDB" id="A0A4Y8ZJN6"/>
<feature type="domain" description="Helix-turn-helix" evidence="1">
    <location>
        <begin position="18"/>
        <end position="63"/>
    </location>
</feature>
<evidence type="ECO:0000313" key="3">
    <source>
        <dbReference type="Proteomes" id="UP000567246"/>
    </source>
</evidence>
<dbReference type="SUPFAM" id="SSF46955">
    <property type="entry name" value="Putative DNA-binding domain"/>
    <property type="match status" value="1"/>
</dbReference>
<gene>
    <name evidence="2" type="ORF">HDA33_001577</name>
</gene>
<evidence type="ECO:0000259" key="1">
    <source>
        <dbReference type="Pfam" id="PF12728"/>
    </source>
</evidence>